<reference evidence="2 3" key="1">
    <citation type="submission" date="2017-12" db="EMBL/GenBank/DDBJ databases">
        <title>Comparative genomics of Botrytis spp.</title>
        <authorList>
            <person name="Valero-Jimenez C.A."/>
            <person name="Tapia P."/>
            <person name="Veloso J."/>
            <person name="Silva-Moreno E."/>
            <person name="Staats M."/>
            <person name="Valdes J.H."/>
            <person name="Van Kan J.A.L."/>
        </authorList>
    </citation>
    <scope>NUCLEOTIDE SEQUENCE [LARGE SCALE GENOMIC DNA]</scope>
    <source>
        <strain evidence="2 3">Bt9001</strain>
    </source>
</reference>
<evidence type="ECO:0000256" key="1">
    <source>
        <dbReference type="SAM" id="MobiDB-lite"/>
    </source>
</evidence>
<organism evidence="2 3">
    <name type="scientific">Botrytis tulipae</name>
    <dbReference type="NCBI Taxonomy" id="87230"/>
    <lineage>
        <taxon>Eukaryota</taxon>
        <taxon>Fungi</taxon>
        <taxon>Dikarya</taxon>
        <taxon>Ascomycota</taxon>
        <taxon>Pezizomycotina</taxon>
        <taxon>Leotiomycetes</taxon>
        <taxon>Helotiales</taxon>
        <taxon>Sclerotiniaceae</taxon>
        <taxon>Botrytis</taxon>
    </lineage>
</organism>
<dbReference type="AlphaFoldDB" id="A0A4Z1FE58"/>
<feature type="region of interest" description="Disordered" evidence="1">
    <location>
        <begin position="28"/>
        <end position="52"/>
    </location>
</feature>
<evidence type="ECO:0000313" key="2">
    <source>
        <dbReference type="EMBL" id="TGO19691.1"/>
    </source>
</evidence>
<proteinExistence type="predicted"/>
<dbReference type="EMBL" id="PQXH01000003">
    <property type="protein sequence ID" value="TGO19691.1"/>
    <property type="molecule type" value="Genomic_DNA"/>
</dbReference>
<protein>
    <submittedName>
        <fullName evidence="2">Uncharacterized protein</fullName>
    </submittedName>
</protein>
<name>A0A4Z1FE58_9HELO</name>
<dbReference type="OrthoDB" id="3523466at2759"/>
<gene>
    <name evidence="2" type="ORF">BTUL_0003g01480</name>
</gene>
<accession>A0A4Z1FE58</accession>
<feature type="compositionally biased region" description="Basic and acidic residues" evidence="1">
    <location>
        <begin position="187"/>
        <end position="197"/>
    </location>
</feature>
<sequence length="218" mass="25351">MSNYIGPNHAYLPVIPQPQGITKYRLANPGYSTQTTPPYGQPNPPPSNHLATKYEARHGNDRSNQPRDKIVYTVFYLCGQYRCSEAEPSDHYRRPKYIIQKSICYKYIDCEHCRTVKSQSGKFKFAPDRERFRDLLRSELFDLWTGKGRLFKDGFANSDNTPPYFDLKRIMHVILKTSKNLEDEIKMRNQKEEEQRRGTGVATKLGDSRPLFADSTFK</sequence>
<feature type="region of interest" description="Disordered" evidence="1">
    <location>
        <begin position="187"/>
        <end position="218"/>
    </location>
</feature>
<comment type="caution">
    <text evidence="2">The sequence shown here is derived from an EMBL/GenBank/DDBJ whole genome shotgun (WGS) entry which is preliminary data.</text>
</comment>
<evidence type="ECO:0000313" key="3">
    <source>
        <dbReference type="Proteomes" id="UP000297777"/>
    </source>
</evidence>
<dbReference type="Proteomes" id="UP000297777">
    <property type="component" value="Unassembled WGS sequence"/>
</dbReference>
<keyword evidence="3" id="KW-1185">Reference proteome</keyword>